<dbReference type="Proteomes" id="UP001632038">
    <property type="component" value="Unassembled WGS sequence"/>
</dbReference>
<dbReference type="AlphaFoldDB" id="A0ABD3BHC9"/>
<accession>A0ABD3BHC9</accession>
<protein>
    <submittedName>
        <fullName evidence="2">Uncharacterized protein</fullName>
    </submittedName>
</protein>
<keyword evidence="3" id="KW-1185">Reference proteome</keyword>
<evidence type="ECO:0000313" key="3">
    <source>
        <dbReference type="Proteomes" id="UP001632038"/>
    </source>
</evidence>
<reference evidence="3" key="1">
    <citation type="journal article" date="2024" name="IScience">
        <title>Strigolactones Initiate the Formation of Haustorium-like Structures in Castilleja.</title>
        <authorList>
            <person name="Buerger M."/>
            <person name="Peterson D."/>
            <person name="Chory J."/>
        </authorList>
    </citation>
    <scope>NUCLEOTIDE SEQUENCE [LARGE SCALE GENOMIC DNA]</scope>
</reference>
<dbReference type="EMBL" id="JAVIJP010000088">
    <property type="protein sequence ID" value="KAL3616609.1"/>
    <property type="molecule type" value="Genomic_DNA"/>
</dbReference>
<comment type="caution">
    <text evidence="2">The sequence shown here is derived from an EMBL/GenBank/DDBJ whole genome shotgun (WGS) entry which is preliminary data.</text>
</comment>
<organism evidence="2 3">
    <name type="scientific">Castilleja foliolosa</name>
    <dbReference type="NCBI Taxonomy" id="1961234"/>
    <lineage>
        <taxon>Eukaryota</taxon>
        <taxon>Viridiplantae</taxon>
        <taxon>Streptophyta</taxon>
        <taxon>Embryophyta</taxon>
        <taxon>Tracheophyta</taxon>
        <taxon>Spermatophyta</taxon>
        <taxon>Magnoliopsida</taxon>
        <taxon>eudicotyledons</taxon>
        <taxon>Gunneridae</taxon>
        <taxon>Pentapetalae</taxon>
        <taxon>asterids</taxon>
        <taxon>lamiids</taxon>
        <taxon>Lamiales</taxon>
        <taxon>Orobanchaceae</taxon>
        <taxon>Pedicularideae</taxon>
        <taxon>Castillejinae</taxon>
        <taxon>Castilleja</taxon>
    </lineage>
</organism>
<sequence>MRNPPPRSLLPADQQEAHGSSRRLRDRLQEIPPPSPVLPSPSRHRQLLAVPPPWPRRIRLRLPRRYQERIGPHHLPRRRQGHGFGVLPGRARISDVGFNAKIGDLGFARFKVEDNLIVEGELKKEDNRSVMEDTESTVIRVFEEVINVSPHLEKCFNLLKCVEKFAI</sequence>
<evidence type="ECO:0000256" key="1">
    <source>
        <dbReference type="SAM" id="MobiDB-lite"/>
    </source>
</evidence>
<proteinExistence type="predicted"/>
<name>A0ABD3BHC9_9LAMI</name>
<evidence type="ECO:0000313" key="2">
    <source>
        <dbReference type="EMBL" id="KAL3616609.1"/>
    </source>
</evidence>
<gene>
    <name evidence="2" type="ORF">CASFOL_039540</name>
</gene>
<feature type="region of interest" description="Disordered" evidence="1">
    <location>
        <begin position="1"/>
        <end position="44"/>
    </location>
</feature>